<reference evidence="3" key="2">
    <citation type="submission" date="2020-04" db="EMBL/GenBank/DDBJ databases">
        <authorList>
            <consortium name="NCBI Genome Project"/>
        </authorList>
    </citation>
    <scope>NUCLEOTIDE SEQUENCE</scope>
    <source>
        <strain evidence="3">CBS 781.70</strain>
    </source>
</reference>
<gene>
    <name evidence="1 3" type="ORF">P152DRAFT_145553</name>
</gene>
<accession>A0A6G1FVB2</accession>
<evidence type="ECO:0000313" key="3">
    <source>
        <dbReference type="RefSeq" id="XP_033531334.1"/>
    </source>
</evidence>
<evidence type="ECO:0000313" key="2">
    <source>
        <dbReference type="Proteomes" id="UP000504638"/>
    </source>
</evidence>
<dbReference type="GeneID" id="54414464"/>
<name>A0A6G1FVB2_9PEZI</name>
<reference evidence="1 3" key="1">
    <citation type="submission" date="2020-01" db="EMBL/GenBank/DDBJ databases">
        <authorList>
            <consortium name="DOE Joint Genome Institute"/>
            <person name="Haridas S."/>
            <person name="Albert R."/>
            <person name="Binder M."/>
            <person name="Bloem J."/>
            <person name="Labutti K."/>
            <person name="Salamov A."/>
            <person name="Andreopoulos B."/>
            <person name="Baker S.E."/>
            <person name="Barry K."/>
            <person name="Bills G."/>
            <person name="Bluhm B.H."/>
            <person name="Cannon C."/>
            <person name="Castanera R."/>
            <person name="Culley D.E."/>
            <person name="Daum C."/>
            <person name="Ezra D."/>
            <person name="Gonzalez J.B."/>
            <person name="Henrissat B."/>
            <person name="Kuo A."/>
            <person name="Liang C."/>
            <person name="Lipzen A."/>
            <person name="Lutzoni F."/>
            <person name="Magnuson J."/>
            <person name="Mondo S."/>
            <person name="Nolan M."/>
            <person name="Ohm R."/>
            <person name="Pangilinan J."/>
            <person name="Park H.-J."/>
            <person name="Ramirez L."/>
            <person name="Alfaro M."/>
            <person name="Sun H."/>
            <person name="Tritt A."/>
            <person name="Yoshinaga Y."/>
            <person name="Zwiers L.-H."/>
            <person name="Turgeon B.G."/>
            <person name="Goodwin S.B."/>
            <person name="Spatafora J.W."/>
            <person name="Crous P.W."/>
            <person name="Grigoriev I.V."/>
        </authorList>
    </citation>
    <scope>NUCLEOTIDE SEQUENCE</scope>
    <source>
        <strain evidence="1 3">CBS 781.70</strain>
    </source>
</reference>
<dbReference type="AlphaFoldDB" id="A0A6G1FVB2"/>
<dbReference type="Proteomes" id="UP000504638">
    <property type="component" value="Unplaced"/>
</dbReference>
<keyword evidence="2" id="KW-1185">Reference proteome</keyword>
<dbReference type="OrthoDB" id="3945779at2759"/>
<evidence type="ECO:0000313" key="1">
    <source>
        <dbReference type="EMBL" id="KAF1809703.1"/>
    </source>
</evidence>
<sequence>MRVKRRQGRSYQRETSLYQNPASVQPFPIEKTTEERISIIATTPEKELCSVLQDLVKTCLIRKNIKYQHDLTFHGLQRLLGGRLPRINRVRTLQQIVFRHGDTIVSAQTGFGKSIIFYAIPIFIGKIAIQLIPSSKLGEEQKRSGLALLQRRPSARIRTC</sequence>
<protein>
    <recommendedName>
        <fullName evidence="4">DEAD/DEAH box helicase domain-containing protein</fullName>
    </recommendedName>
</protein>
<reference evidence="3" key="3">
    <citation type="submission" date="2025-04" db="UniProtKB">
        <authorList>
            <consortium name="RefSeq"/>
        </authorList>
    </citation>
    <scope>IDENTIFICATION</scope>
    <source>
        <strain evidence="3">CBS 781.70</strain>
    </source>
</reference>
<dbReference type="EMBL" id="ML975170">
    <property type="protein sequence ID" value="KAF1809703.1"/>
    <property type="molecule type" value="Genomic_DNA"/>
</dbReference>
<dbReference type="RefSeq" id="XP_033531334.1">
    <property type="nucleotide sequence ID" value="XM_033673894.1"/>
</dbReference>
<proteinExistence type="predicted"/>
<evidence type="ECO:0008006" key="4">
    <source>
        <dbReference type="Google" id="ProtNLM"/>
    </source>
</evidence>
<organism evidence="1">
    <name type="scientific">Eremomyces bilateralis CBS 781.70</name>
    <dbReference type="NCBI Taxonomy" id="1392243"/>
    <lineage>
        <taxon>Eukaryota</taxon>
        <taxon>Fungi</taxon>
        <taxon>Dikarya</taxon>
        <taxon>Ascomycota</taxon>
        <taxon>Pezizomycotina</taxon>
        <taxon>Dothideomycetes</taxon>
        <taxon>Dothideomycetes incertae sedis</taxon>
        <taxon>Eremomycetales</taxon>
        <taxon>Eremomycetaceae</taxon>
        <taxon>Eremomyces</taxon>
    </lineage>
</organism>